<dbReference type="AlphaFoldDB" id="A0AAE3VIW7"/>
<gene>
    <name evidence="1" type="ORF">J3R75_003218</name>
</gene>
<proteinExistence type="predicted"/>
<dbReference type="RefSeq" id="WP_307263417.1">
    <property type="nucleotide sequence ID" value="NZ_JAUSVL010000001.1"/>
</dbReference>
<evidence type="ECO:0000313" key="1">
    <source>
        <dbReference type="EMBL" id="MDQ0291111.1"/>
    </source>
</evidence>
<accession>A0AAE3VIW7</accession>
<dbReference type="NCBIfam" id="TIGR02532">
    <property type="entry name" value="IV_pilin_GFxxxE"/>
    <property type="match status" value="1"/>
</dbReference>
<dbReference type="Gene3D" id="3.30.700.10">
    <property type="entry name" value="Glycoprotein, Type 4 Pilin"/>
    <property type="match status" value="1"/>
</dbReference>
<reference evidence="1" key="1">
    <citation type="submission" date="2023-07" db="EMBL/GenBank/DDBJ databases">
        <title>Genomic Encyclopedia of Type Strains, Phase IV (KMG-IV): sequencing the most valuable type-strain genomes for metagenomic binning, comparative biology and taxonomic classification.</title>
        <authorList>
            <person name="Goeker M."/>
        </authorList>
    </citation>
    <scope>NUCLEOTIDE SEQUENCE</scope>
    <source>
        <strain evidence="1">DSM 24202</strain>
    </source>
</reference>
<dbReference type="EMBL" id="JAUSVL010000001">
    <property type="protein sequence ID" value="MDQ0291111.1"/>
    <property type="molecule type" value="Genomic_DNA"/>
</dbReference>
<dbReference type="InterPro" id="IPR012902">
    <property type="entry name" value="N_methyl_site"/>
</dbReference>
<evidence type="ECO:0000313" key="2">
    <source>
        <dbReference type="Proteomes" id="UP001238163"/>
    </source>
</evidence>
<organism evidence="1 2">
    <name type="scientific">Oligosphaera ethanolica</name>
    <dbReference type="NCBI Taxonomy" id="760260"/>
    <lineage>
        <taxon>Bacteria</taxon>
        <taxon>Pseudomonadati</taxon>
        <taxon>Lentisphaerota</taxon>
        <taxon>Oligosphaeria</taxon>
        <taxon>Oligosphaerales</taxon>
        <taxon>Oligosphaeraceae</taxon>
        <taxon>Oligosphaera</taxon>
    </lineage>
</organism>
<dbReference type="PANTHER" id="PTHR30093">
    <property type="entry name" value="GENERAL SECRETION PATHWAY PROTEIN G"/>
    <property type="match status" value="1"/>
</dbReference>
<dbReference type="InterPro" id="IPR045584">
    <property type="entry name" value="Pilin-like"/>
</dbReference>
<dbReference type="Proteomes" id="UP001238163">
    <property type="component" value="Unassembled WGS sequence"/>
</dbReference>
<dbReference type="PANTHER" id="PTHR30093:SF2">
    <property type="entry name" value="TYPE II SECRETION SYSTEM PROTEIN H"/>
    <property type="match status" value="1"/>
</dbReference>
<sequence>MKKSLVFTLIELLVVIAIIAILAAMLLPALAKAREAARKTSCLNNHKQAMMGHQLYASEFEDVYVTTAHVSGTSYQPWFKVLTYGPSSTSPYGVANAGYVPWSSLQCPSNSLQKASSVGSFYASFAMPHIYGATDSARVAKLGSYLVDRVGSGYGITHLLSQMKLPSETVIMIDVVCTANDSGHLGKGFWAFHPDTTIQNSGTSIAAAAPHTIHAGKASTSFADGHAACLNAGELRNIGHQIKTTANASFQTVLLP</sequence>
<comment type="caution">
    <text evidence="1">The sequence shown here is derived from an EMBL/GenBank/DDBJ whole genome shotgun (WGS) entry which is preliminary data.</text>
</comment>
<dbReference type="SUPFAM" id="SSF54523">
    <property type="entry name" value="Pili subunits"/>
    <property type="match status" value="1"/>
</dbReference>
<name>A0AAE3VIW7_9BACT</name>
<protein>
    <submittedName>
        <fullName evidence="1">Prepilin-type N-terminal cleavage/methylation domain-containing protein/prepilin-type processing-associated H-X9-DG protein</fullName>
    </submittedName>
</protein>
<keyword evidence="2" id="KW-1185">Reference proteome</keyword>